<organism evidence="1 2">
    <name type="scientific">Inconstantimicrobium mannanitabidum</name>
    <dbReference type="NCBI Taxonomy" id="1604901"/>
    <lineage>
        <taxon>Bacteria</taxon>
        <taxon>Bacillati</taxon>
        <taxon>Bacillota</taxon>
        <taxon>Clostridia</taxon>
        <taxon>Eubacteriales</taxon>
        <taxon>Clostridiaceae</taxon>
        <taxon>Inconstantimicrobium</taxon>
    </lineage>
</organism>
<comment type="caution">
    <text evidence="1">The sequence shown here is derived from an EMBL/GenBank/DDBJ whole genome shotgun (WGS) entry which is preliminary data.</text>
</comment>
<protein>
    <submittedName>
        <fullName evidence="1">Uncharacterized protein</fullName>
    </submittedName>
</protein>
<keyword evidence="2" id="KW-1185">Reference proteome</keyword>
<sequence>MSKKFSKLQTILLVLLIMFIGFIVILLGLPKLISFISSQLGYKLSSKDLMTNYTVGTIVRLIGVVTCFIFMKIIGITKEFKWSFNRKYIAFSWLFFIYIILNFELIDISSNMIFPIIMMIISCLFVGLYEEIVFRGLILSLVLKHWGETKKGVYFSVIFSSSAFGLMHLINLFDGANVISVVAQVFYATIIGIFFSALLLRTNNNLLWCALLHAIYDIASGFEDFIPKSAHGASNNVDILPVLINLAEFTPLLILGLFLLRKIANVSSDGTVILTEKTS</sequence>
<reference evidence="1" key="1">
    <citation type="journal article" date="2025" name="Int. J. Syst. Evol. Microbiol.">
        <title>Inconstantimicrobium mannanitabidum sp. nov., a novel member of the family Clostridiaceae isolated from anoxic soil under the treatment of reductive soil disinfestation.</title>
        <authorList>
            <person name="Ueki A."/>
            <person name="Tonouchi A."/>
            <person name="Honma S."/>
            <person name="Kaku N."/>
            <person name="Ueki K."/>
        </authorList>
    </citation>
    <scope>NUCLEOTIDE SEQUENCE</scope>
    <source>
        <strain evidence="1">TW13</strain>
    </source>
</reference>
<accession>A0ACB5R9K6</accession>
<proteinExistence type="predicted"/>
<evidence type="ECO:0000313" key="2">
    <source>
        <dbReference type="Proteomes" id="UP001058074"/>
    </source>
</evidence>
<dbReference type="Proteomes" id="UP001058074">
    <property type="component" value="Unassembled WGS sequence"/>
</dbReference>
<evidence type="ECO:0000313" key="1">
    <source>
        <dbReference type="EMBL" id="GKX65698.1"/>
    </source>
</evidence>
<gene>
    <name evidence="1" type="ORF">rsdtw13_09560</name>
</gene>
<dbReference type="EMBL" id="BROD01000001">
    <property type="protein sequence ID" value="GKX65698.1"/>
    <property type="molecule type" value="Genomic_DNA"/>
</dbReference>
<name>A0ACB5R9K6_9CLOT</name>